<evidence type="ECO:0000313" key="2">
    <source>
        <dbReference type="EMBL" id="MXQ51305.1"/>
    </source>
</evidence>
<feature type="compositionally biased region" description="Basic and acidic residues" evidence="1">
    <location>
        <begin position="1"/>
        <end position="11"/>
    </location>
</feature>
<organism evidence="2 3">
    <name type="scientific">Salinicoccus hispanicus</name>
    <dbReference type="NCBI Taxonomy" id="157225"/>
    <lineage>
        <taxon>Bacteria</taxon>
        <taxon>Bacillati</taxon>
        <taxon>Bacillota</taxon>
        <taxon>Bacilli</taxon>
        <taxon>Bacillales</taxon>
        <taxon>Staphylococcaceae</taxon>
        <taxon>Salinicoccus</taxon>
    </lineage>
</organism>
<gene>
    <name evidence="2" type="ORF">GQ671_08485</name>
</gene>
<evidence type="ECO:0000256" key="1">
    <source>
        <dbReference type="SAM" id="MobiDB-lite"/>
    </source>
</evidence>
<comment type="caution">
    <text evidence="2">The sequence shown here is derived from an EMBL/GenBank/DDBJ whole genome shotgun (WGS) entry which is preliminary data.</text>
</comment>
<dbReference type="OrthoDB" id="9910203at2"/>
<dbReference type="AlphaFoldDB" id="A0A6N8U4A8"/>
<protein>
    <submittedName>
        <fullName evidence="2">Uncharacterized protein</fullName>
    </submittedName>
</protein>
<name>A0A6N8U4A8_9STAP</name>
<dbReference type="Proteomes" id="UP000436284">
    <property type="component" value="Unassembled WGS sequence"/>
</dbReference>
<evidence type="ECO:0000313" key="3">
    <source>
        <dbReference type="Proteomes" id="UP000436284"/>
    </source>
</evidence>
<feature type="region of interest" description="Disordered" evidence="1">
    <location>
        <begin position="1"/>
        <end position="24"/>
    </location>
</feature>
<accession>A0A6N8U4A8</accession>
<proteinExistence type="predicted"/>
<feature type="region of interest" description="Disordered" evidence="1">
    <location>
        <begin position="66"/>
        <end position="116"/>
    </location>
</feature>
<dbReference type="RefSeq" id="WP_160655608.1">
    <property type="nucleotide sequence ID" value="NZ_JBHRWU010000001.1"/>
</dbReference>
<feature type="compositionally biased region" description="Basic residues" evidence="1">
    <location>
        <begin position="95"/>
        <end position="104"/>
    </location>
</feature>
<dbReference type="EMBL" id="WUUK01000003">
    <property type="protein sequence ID" value="MXQ51305.1"/>
    <property type="molecule type" value="Genomic_DNA"/>
</dbReference>
<sequence length="116" mass="13853">MVRLIEQKESPKNLARPRRSNMEQRWEADAKWFEEDAKKHPGKYQSQRDELKVTSKEMEEHLQKFMNESNQPSVKEVPTAYGKNRKWRSSVTFPKKNKTSRRSLKSTLTGYRPKNK</sequence>
<reference evidence="2 3" key="1">
    <citation type="submission" date="2019-12" db="EMBL/GenBank/DDBJ databases">
        <title>Salinicoccus cyprini sp. nov., isolated from gastro-intestinal tract of mirror carp, Cyprinus carpio var. specularis, collected from Gobind Sagar Reservoir, Himachal Pradesh, India.</title>
        <authorList>
            <person name="Talwar C."/>
            <person name="Singh A.K."/>
            <person name="Lal R."/>
            <person name="Negi R.K."/>
        </authorList>
    </citation>
    <scope>NUCLEOTIDE SEQUENCE [LARGE SCALE GENOMIC DNA]</scope>
    <source>
        <strain evidence="2 3">J-82</strain>
    </source>
</reference>
<keyword evidence="3" id="KW-1185">Reference proteome</keyword>